<evidence type="ECO:0000313" key="2">
    <source>
        <dbReference type="Proteomes" id="UP001165083"/>
    </source>
</evidence>
<keyword evidence="2" id="KW-1185">Reference proteome</keyword>
<comment type="caution">
    <text evidence="1">The sequence shown here is derived from an EMBL/GenBank/DDBJ whole genome shotgun (WGS) entry which is preliminary data.</text>
</comment>
<reference evidence="1" key="1">
    <citation type="submission" date="2023-04" db="EMBL/GenBank/DDBJ databases">
        <title>Phytophthora lilii NBRC 32176.</title>
        <authorList>
            <person name="Ichikawa N."/>
            <person name="Sato H."/>
            <person name="Tonouchi N."/>
        </authorList>
    </citation>
    <scope>NUCLEOTIDE SEQUENCE</scope>
    <source>
        <strain evidence="1">NBRC 32176</strain>
    </source>
</reference>
<accession>A0A9W6Y9J1</accession>
<dbReference type="Proteomes" id="UP001165083">
    <property type="component" value="Unassembled WGS sequence"/>
</dbReference>
<organism evidence="1 2">
    <name type="scientific">Phytophthora lilii</name>
    <dbReference type="NCBI Taxonomy" id="2077276"/>
    <lineage>
        <taxon>Eukaryota</taxon>
        <taxon>Sar</taxon>
        <taxon>Stramenopiles</taxon>
        <taxon>Oomycota</taxon>
        <taxon>Peronosporomycetes</taxon>
        <taxon>Peronosporales</taxon>
        <taxon>Peronosporaceae</taxon>
        <taxon>Phytophthora</taxon>
    </lineage>
</organism>
<dbReference type="EMBL" id="BSXW01007036">
    <property type="protein sequence ID" value="GMF56146.1"/>
    <property type="molecule type" value="Genomic_DNA"/>
</dbReference>
<proteinExistence type="predicted"/>
<sequence>MVLSPTTCLLKPTLQDSSRGMPFQSGPGMLLLIAAIDDVQSKYVNHHIAVAFNYPYVSEPAFAYSELMGIDGSNYWQLQSLAHKDPAKSVRMARRFGRYVSDPTAQSNIEIAHWDLPSDPVTELGNMKWRGRAVLHDSWAWTHAIHGIFAINVIFNLSVLLFAC</sequence>
<evidence type="ECO:0000313" key="1">
    <source>
        <dbReference type="EMBL" id="GMF56146.1"/>
    </source>
</evidence>
<dbReference type="AlphaFoldDB" id="A0A9W6Y9J1"/>
<protein>
    <submittedName>
        <fullName evidence="1">Unnamed protein product</fullName>
    </submittedName>
</protein>
<name>A0A9W6Y9J1_9STRA</name>
<gene>
    <name evidence="1" type="ORF">Plil01_001720300</name>
</gene>